<dbReference type="EC" id="2.1.1.207" evidence="6"/>
<dbReference type="GO" id="GO:0008168">
    <property type="term" value="F:methyltransferase activity"/>
    <property type="evidence" value="ECO:0007669"/>
    <property type="project" value="UniProtKB-KW"/>
</dbReference>
<keyword evidence="4 6" id="KW-0949">S-adenosyl-L-methionine</keyword>
<comment type="caution">
    <text evidence="8">The sequence shown here is derived from an EMBL/GenBank/DDBJ whole genome shotgun (WGS) entry which is preliminary data.</text>
</comment>
<name>A0ABV0BJF6_9HYPH</name>
<keyword evidence="5 6" id="KW-0819">tRNA processing</keyword>
<dbReference type="InterPro" id="IPR016914">
    <property type="entry name" value="TrmL"/>
</dbReference>
<comment type="similarity">
    <text evidence="6">Belongs to the class IV-like SAM-binding methyltransferase superfamily. RNA methyltransferase TrmH family. TrmL subfamily.</text>
</comment>
<gene>
    <name evidence="6" type="primary">trmL</name>
    <name evidence="8" type="ORF">WJT86_08470</name>
</gene>
<dbReference type="RefSeq" id="WP_346337130.1">
    <property type="nucleotide sequence ID" value="NZ_JBBYXI010000003.1"/>
</dbReference>
<dbReference type="HAMAP" id="MF_01885">
    <property type="entry name" value="tRNA_methyltr_TrmL"/>
    <property type="match status" value="1"/>
</dbReference>
<reference evidence="8 9" key="1">
    <citation type="submission" date="2024-04" db="EMBL/GenBank/DDBJ databases">
        <title>A novel species isolated from cricket.</title>
        <authorList>
            <person name="Wang H.-C."/>
        </authorList>
    </citation>
    <scope>NUCLEOTIDE SEQUENCE [LARGE SCALE GENOMIC DNA]</scope>
    <source>
        <strain evidence="8 9">WL0021</strain>
    </source>
</reference>
<sequence length="169" mass="18884">MNRKPRLALYQPDIPQNTGTILRLAACLDVAADIIEPAGFDVSDRNLRRSGMDYLERANIHRHISWQAFEDWRRQNDYRLVLATTKGAIPHTEFSFSKNDIILMGRESAGVPSEVHAASDARIIIPMRKETRSLNIAVSAAIILGEALRQTATFPMDALIPNTEASDDL</sequence>
<feature type="binding site" evidence="6">
    <location>
        <position position="125"/>
    </location>
    <ligand>
        <name>S-adenosyl-L-methionine</name>
        <dbReference type="ChEBI" id="CHEBI:59789"/>
    </ligand>
</feature>
<dbReference type="PANTHER" id="PTHR42971">
    <property type="entry name" value="TRNA (CYTIDINE(34)-2'-O)-METHYLTRANSFERASE"/>
    <property type="match status" value="1"/>
</dbReference>
<comment type="catalytic activity">
    <reaction evidence="6">
        <text>cytidine(34) in tRNA + S-adenosyl-L-methionine = 2'-O-methylcytidine(34) in tRNA + S-adenosyl-L-homocysteine + H(+)</text>
        <dbReference type="Rhea" id="RHEA:43084"/>
        <dbReference type="Rhea" id="RHEA-COMP:10331"/>
        <dbReference type="Rhea" id="RHEA-COMP:10332"/>
        <dbReference type="ChEBI" id="CHEBI:15378"/>
        <dbReference type="ChEBI" id="CHEBI:57856"/>
        <dbReference type="ChEBI" id="CHEBI:59789"/>
        <dbReference type="ChEBI" id="CHEBI:74495"/>
        <dbReference type="ChEBI" id="CHEBI:82748"/>
        <dbReference type="EC" id="2.1.1.207"/>
    </reaction>
</comment>
<dbReference type="Gene3D" id="3.40.1280.10">
    <property type="match status" value="1"/>
</dbReference>
<evidence type="ECO:0000313" key="9">
    <source>
        <dbReference type="Proteomes" id="UP001418637"/>
    </source>
</evidence>
<dbReference type="PANTHER" id="PTHR42971:SF1">
    <property type="entry name" value="TRNA (CYTIDINE(34)-2'-O)-METHYLTRANSFERASE"/>
    <property type="match status" value="1"/>
</dbReference>
<evidence type="ECO:0000256" key="2">
    <source>
        <dbReference type="ARBA" id="ARBA00022603"/>
    </source>
</evidence>
<evidence type="ECO:0000256" key="3">
    <source>
        <dbReference type="ARBA" id="ARBA00022679"/>
    </source>
</evidence>
<dbReference type="InterPro" id="IPR029026">
    <property type="entry name" value="tRNA_m1G_MTases_N"/>
</dbReference>
<evidence type="ECO:0000256" key="4">
    <source>
        <dbReference type="ARBA" id="ARBA00022691"/>
    </source>
</evidence>
<dbReference type="CDD" id="cd18094">
    <property type="entry name" value="SpoU-like_TrmL"/>
    <property type="match status" value="1"/>
</dbReference>
<feature type="binding site" evidence="6">
    <location>
        <position position="133"/>
    </location>
    <ligand>
        <name>S-adenosyl-L-methionine</name>
        <dbReference type="ChEBI" id="CHEBI:59789"/>
    </ligand>
</feature>
<evidence type="ECO:0000256" key="5">
    <source>
        <dbReference type="ARBA" id="ARBA00022694"/>
    </source>
</evidence>
<dbReference type="SUPFAM" id="SSF75217">
    <property type="entry name" value="alpha/beta knot"/>
    <property type="match status" value="1"/>
</dbReference>
<accession>A0ABV0BJF6</accession>
<feature type="domain" description="tRNA/rRNA methyltransferase SpoU type" evidence="7">
    <location>
        <begin position="6"/>
        <end position="144"/>
    </location>
</feature>
<feature type="binding site" evidence="6">
    <location>
        <position position="105"/>
    </location>
    <ligand>
        <name>S-adenosyl-L-methionine</name>
        <dbReference type="ChEBI" id="CHEBI:59789"/>
    </ligand>
</feature>
<dbReference type="EMBL" id="JBBYXI010000003">
    <property type="protein sequence ID" value="MEN3931089.1"/>
    <property type="molecule type" value="Genomic_DNA"/>
</dbReference>
<keyword evidence="9" id="KW-1185">Reference proteome</keyword>
<dbReference type="Proteomes" id="UP001418637">
    <property type="component" value="Unassembled WGS sequence"/>
</dbReference>
<comment type="catalytic activity">
    <reaction evidence="6">
        <text>5-carboxymethylaminomethyluridine(34) in tRNA(Leu) + S-adenosyl-L-methionine = 5-carboxymethylaminomethyl-2'-O-methyluridine(34) in tRNA(Leu) + S-adenosyl-L-homocysteine + H(+)</text>
        <dbReference type="Rhea" id="RHEA:43088"/>
        <dbReference type="Rhea" id="RHEA-COMP:10333"/>
        <dbReference type="Rhea" id="RHEA-COMP:10334"/>
        <dbReference type="ChEBI" id="CHEBI:15378"/>
        <dbReference type="ChEBI" id="CHEBI:57856"/>
        <dbReference type="ChEBI" id="CHEBI:59789"/>
        <dbReference type="ChEBI" id="CHEBI:74508"/>
        <dbReference type="ChEBI" id="CHEBI:74511"/>
        <dbReference type="EC" id="2.1.1.207"/>
    </reaction>
</comment>
<dbReference type="InterPro" id="IPR029028">
    <property type="entry name" value="Alpha/beta_knot_MTases"/>
</dbReference>
<comment type="function">
    <text evidence="6">Methylates the ribose at the nucleotide 34 wobble position in the two leucyl isoacceptors tRNA(Leu)(CmAA) and tRNA(Leu)(cmnm5UmAA). Catalyzes the methyl transfer from S-adenosyl-L-methionine to the 2'-OH of the wobble nucleotide.</text>
</comment>
<protein>
    <recommendedName>
        <fullName evidence="6">tRNA (cytidine(34)-2'-O)-methyltransferase</fullName>
        <ecNumber evidence="6">2.1.1.207</ecNumber>
    </recommendedName>
    <alternativeName>
        <fullName evidence="6">tRNA (cytidine/uridine-2'-O-)-methyltransferase TrmL</fullName>
    </alternativeName>
</protein>
<comment type="caution">
    <text evidence="6">Lacks conserved residue(s) required for the propagation of feature annotation.</text>
</comment>
<evidence type="ECO:0000313" key="8">
    <source>
        <dbReference type="EMBL" id="MEN3931089.1"/>
    </source>
</evidence>
<dbReference type="InterPro" id="IPR001537">
    <property type="entry name" value="SpoU_MeTrfase"/>
</dbReference>
<dbReference type="GO" id="GO:0032259">
    <property type="term" value="P:methylation"/>
    <property type="evidence" value="ECO:0007669"/>
    <property type="project" value="UniProtKB-KW"/>
</dbReference>
<evidence type="ECO:0000256" key="1">
    <source>
        <dbReference type="ARBA" id="ARBA00022490"/>
    </source>
</evidence>
<keyword evidence="1 6" id="KW-0963">Cytoplasm</keyword>
<evidence type="ECO:0000259" key="7">
    <source>
        <dbReference type="Pfam" id="PF00588"/>
    </source>
</evidence>
<dbReference type="PIRSF" id="PIRSF029256">
    <property type="entry name" value="SpoU_TrmH_prd"/>
    <property type="match status" value="1"/>
</dbReference>
<organism evidence="8 9">
    <name type="scientific">Hohaiivirga grylli</name>
    <dbReference type="NCBI Taxonomy" id="3133970"/>
    <lineage>
        <taxon>Bacteria</taxon>
        <taxon>Pseudomonadati</taxon>
        <taxon>Pseudomonadota</taxon>
        <taxon>Alphaproteobacteria</taxon>
        <taxon>Hyphomicrobiales</taxon>
        <taxon>Methylobacteriaceae</taxon>
        <taxon>Hohaiivirga</taxon>
    </lineage>
</organism>
<keyword evidence="2 6" id="KW-0489">Methyltransferase</keyword>
<comment type="subcellular location">
    <subcellularLocation>
        <location evidence="6">Cytoplasm</location>
    </subcellularLocation>
</comment>
<evidence type="ECO:0000256" key="6">
    <source>
        <dbReference type="HAMAP-Rule" id="MF_01885"/>
    </source>
</evidence>
<dbReference type="Pfam" id="PF00588">
    <property type="entry name" value="SpoU_methylase"/>
    <property type="match status" value="1"/>
</dbReference>
<keyword evidence="3 6" id="KW-0808">Transferase</keyword>
<proteinExistence type="inferred from homology"/>
<comment type="subunit">
    <text evidence="6">Homodimer.</text>
</comment>